<dbReference type="Proteomes" id="UP000235145">
    <property type="component" value="Unassembled WGS sequence"/>
</dbReference>
<evidence type="ECO:0000313" key="3">
    <source>
        <dbReference type="Proteomes" id="UP000235145"/>
    </source>
</evidence>
<name>A0A9R1XLH1_LACSA</name>
<proteinExistence type="predicted"/>
<feature type="region of interest" description="Disordered" evidence="1">
    <location>
        <begin position="70"/>
        <end position="109"/>
    </location>
</feature>
<dbReference type="AlphaFoldDB" id="A0A9R1XLH1"/>
<evidence type="ECO:0000313" key="2">
    <source>
        <dbReference type="EMBL" id="KAJ0214174.1"/>
    </source>
</evidence>
<dbReference type="EMBL" id="NBSK02000004">
    <property type="protein sequence ID" value="KAJ0214174.1"/>
    <property type="molecule type" value="Genomic_DNA"/>
</dbReference>
<dbReference type="PANTHER" id="PTHR47150">
    <property type="entry name" value="OS12G0169200 PROTEIN"/>
    <property type="match status" value="1"/>
</dbReference>
<evidence type="ECO:0000256" key="1">
    <source>
        <dbReference type="SAM" id="MobiDB-lite"/>
    </source>
</evidence>
<comment type="caution">
    <text evidence="2">The sequence shown here is derived from an EMBL/GenBank/DDBJ whole genome shotgun (WGS) entry which is preliminary data.</text>
</comment>
<keyword evidence="3" id="KW-1185">Reference proteome</keyword>
<sequence>MSERTGRVCTYLLCEYVIELHRGIYLRHPTKSDAEELYLAHQAKHGFSGMFGSIDCTHWEWANCLNAWHDEDEQDDGDDDEADANGDDERNPDSDDEADEGDEDGDNDE</sequence>
<reference evidence="2 3" key="1">
    <citation type="journal article" date="2017" name="Nat. Commun.">
        <title>Genome assembly with in vitro proximity ligation data and whole-genome triplication in lettuce.</title>
        <authorList>
            <person name="Reyes-Chin-Wo S."/>
            <person name="Wang Z."/>
            <person name="Yang X."/>
            <person name="Kozik A."/>
            <person name="Arikit S."/>
            <person name="Song C."/>
            <person name="Xia L."/>
            <person name="Froenicke L."/>
            <person name="Lavelle D.O."/>
            <person name="Truco M.J."/>
            <person name="Xia R."/>
            <person name="Zhu S."/>
            <person name="Xu C."/>
            <person name="Xu H."/>
            <person name="Xu X."/>
            <person name="Cox K."/>
            <person name="Korf I."/>
            <person name="Meyers B.C."/>
            <person name="Michelmore R.W."/>
        </authorList>
    </citation>
    <scope>NUCLEOTIDE SEQUENCE [LARGE SCALE GENOMIC DNA]</scope>
    <source>
        <strain evidence="3">cv. Salinas</strain>
        <tissue evidence="2">Seedlings</tissue>
    </source>
</reference>
<feature type="compositionally biased region" description="Acidic residues" evidence="1">
    <location>
        <begin position="70"/>
        <end position="86"/>
    </location>
</feature>
<dbReference type="PANTHER" id="PTHR47150:SF4">
    <property type="entry name" value="HARBINGER TRANSPOSASE-DERIVED PROTEIN-RELATED"/>
    <property type="match status" value="1"/>
</dbReference>
<accession>A0A9R1XLH1</accession>
<protein>
    <submittedName>
        <fullName evidence="2">Uncharacterized protein</fullName>
    </submittedName>
</protein>
<gene>
    <name evidence="2" type="ORF">LSAT_V11C400203000</name>
</gene>
<organism evidence="2 3">
    <name type="scientific">Lactuca sativa</name>
    <name type="common">Garden lettuce</name>
    <dbReference type="NCBI Taxonomy" id="4236"/>
    <lineage>
        <taxon>Eukaryota</taxon>
        <taxon>Viridiplantae</taxon>
        <taxon>Streptophyta</taxon>
        <taxon>Embryophyta</taxon>
        <taxon>Tracheophyta</taxon>
        <taxon>Spermatophyta</taxon>
        <taxon>Magnoliopsida</taxon>
        <taxon>eudicotyledons</taxon>
        <taxon>Gunneridae</taxon>
        <taxon>Pentapetalae</taxon>
        <taxon>asterids</taxon>
        <taxon>campanulids</taxon>
        <taxon>Asterales</taxon>
        <taxon>Asteraceae</taxon>
        <taxon>Cichorioideae</taxon>
        <taxon>Cichorieae</taxon>
        <taxon>Lactucinae</taxon>
        <taxon>Lactuca</taxon>
    </lineage>
</organism>
<dbReference type="InterPro" id="IPR006912">
    <property type="entry name" value="Harbinger_derived_prot"/>
</dbReference>
<feature type="compositionally biased region" description="Acidic residues" evidence="1">
    <location>
        <begin position="94"/>
        <end position="109"/>
    </location>
</feature>
<dbReference type="Pfam" id="PF04827">
    <property type="entry name" value="Plant_tran"/>
    <property type="match status" value="1"/>
</dbReference>